<dbReference type="Pfam" id="PF10502">
    <property type="entry name" value="Peptidase_S26"/>
    <property type="match status" value="1"/>
</dbReference>
<dbReference type="PROSITE" id="PS00761">
    <property type="entry name" value="SPASE_I_3"/>
    <property type="match status" value="1"/>
</dbReference>
<keyword evidence="5 7" id="KW-0378">Hydrolase</keyword>
<accession>A0A1I6JHV2</accession>
<evidence type="ECO:0000256" key="7">
    <source>
        <dbReference type="RuleBase" id="RU362042"/>
    </source>
</evidence>
<feature type="active site" evidence="6">
    <location>
        <position position="130"/>
    </location>
</feature>
<keyword evidence="7" id="KW-1133">Transmembrane helix</keyword>
<dbReference type="InterPro" id="IPR019758">
    <property type="entry name" value="Pept_S26A_signal_pept_1_CS"/>
</dbReference>
<dbReference type="PRINTS" id="PR00727">
    <property type="entry name" value="LEADERPTASE"/>
</dbReference>
<evidence type="ECO:0000256" key="5">
    <source>
        <dbReference type="ARBA" id="ARBA00022801"/>
    </source>
</evidence>
<dbReference type="Gene3D" id="2.10.109.10">
    <property type="entry name" value="Umud Fragment, subunit A"/>
    <property type="match status" value="1"/>
</dbReference>
<dbReference type="Proteomes" id="UP000198877">
    <property type="component" value="Unassembled WGS sequence"/>
</dbReference>
<dbReference type="CDD" id="cd06530">
    <property type="entry name" value="S26_SPase_I"/>
    <property type="match status" value="1"/>
</dbReference>
<dbReference type="PANTHER" id="PTHR43390">
    <property type="entry name" value="SIGNAL PEPTIDASE I"/>
    <property type="match status" value="1"/>
</dbReference>
<evidence type="ECO:0000259" key="9">
    <source>
        <dbReference type="Pfam" id="PF10502"/>
    </source>
</evidence>
<evidence type="ECO:0000256" key="8">
    <source>
        <dbReference type="SAM" id="MobiDB-lite"/>
    </source>
</evidence>
<feature type="active site" evidence="6">
    <location>
        <position position="58"/>
    </location>
</feature>
<dbReference type="SUPFAM" id="SSF51306">
    <property type="entry name" value="LexA/Signal peptidase"/>
    <property type="match status" value="1"/>
</dbReference>
<evidence type="ECO:0000256" key="6">
    <source>
        <dbReference type="PIRSR" id="PIRSR600223-1"/>
    </source>
</evidence>
<evidence type="ECO:0000256" key="2">
    <source>
        <dbReference type="ARBA" id="ARBA00004401"/>
    </source>
</evidence>
<proteinExistence type="inferred from homology"/>
<keyword evidence="7" id="KW-0645">Protease</keyword>
<dbReference type="EC" id="3.4.21.89" evidence="4 7"/>
<evidence type="ECO:0000256" key="4">
    <source>
        <dbReference type="ARBA" id="ARBA00013208"/>
    </source>
</evidence>
<keyword evidence="7" id="KW-0472">Membrane</keyword>
<dbReference type="GO" id="GO:0006465">
    <property type="term" value="P:signal peptide processing"/>
    <property type="evidence" value="ECO:0007669"/>
    <property type="project" value="InterPro"/>
</dbReference>
<evidence type="ECO:0000313" key="11">
    <source>
        <dbReference type="Proteomes" id="UP000198877"/>
    </source>
</evidence>
<feature type="transmembrane region" description="Helical" evidence="7">
    <location>
        <begin position="30"/>
        <end position="49"/>
    </location>
</feature>
<gene>
    <name evidence="10" type="ORF">SAMN04488591_3604</name>
</gene>
<feature type="region of interest" description="Disordered" evidence="8">
    <location>
        <begin position="1"/>
        <end position="20"/>
    </location>
</feature>
<dbReference type="GO" id="GO:0005886">
    <property type="term" value="C:plasma membrane"/>
    <property type="evidence" value="ECO:0007669"/>
    <property type="project" value="UniProtKB-SubCell"/>
</dbReference>
<dbReference type="EMBL" id="FOYR01000005">
    <property type="protein sequence ID" value="SFR78608.1"/>
    <property type="molecule type" value="Genomic_DNA"/>
</dbReference>
<name>A0A1I6JHV2_9MICO</name>
<dbReference type="RefSeq" id="WP_091742515.1">
    <property type="nucleotide sequence ID" value="NZ_FOYR01000005.1"/>
</dbReference>
<evidence type="ECO:0000256" key="1">
    <source>
        <dbReference type="ARBA" id="ARBA00000677"/>
    </source>
</evidence>
<organism evidence="10 11">
    <name type="scientific">Microbacterium azadirachtae</name>
    <dbReference type="NCBI Taxonomy" id="582680"/>
    <lineage>
        <taxon>Bacteria</taxon>
        <taxon>Bacillati</taxon>
        <taxon>Actinomycetota</taxon>
        <taxon>Actinomycetes</taxon>
        <taxon>Micrococcales</taxon>
        <taxon>Microbacteriaceae</taxon>
        <taxon>Microbacterium</taxon>
    </lineage>
</organism>
<protein>
    <recommendedName>
        <fullName evidence="4 7">Signal peptidase I</fullName>
        <ecNumber evidence="4 7">3.4.21.89</ecNumber>
    </recommendedName>
</protein>
<dbReference type="InterPro" id="IPR019533">
    <property type="entry name" value="Peptidase_S26"/>
</dbReference>
<sequence>MTEDPDGSTHDSTRPSTSPRPLWRRITGSFLFQLCAAFVVFGLILSFVAKPYWVPSGSMEQTLQVGDRVLVNRLAYVGGATPHTGDIVVFDADDAWDGGVRAPENPLKAALRWVGEVTGFGPSGPHTLIKRVIAGPGQTVRCCTADGRLIVDGKPLDESYVFQDFPFQPGSLDCATTPVSQRCLPEVTVPKDSYLVMGDHRSNSSDGAIRCRGRTTPDAGCWRWARSEDVVGKAVVVLWPVSRWSGL</sequence>
<comment type="subcellular location">
    <subcellularLocation>
        <location evidence="2">Cell membrane</location>
        <topology evidence="2">Single-pass type II membrane protein</topology>
    </subcellularLocation>
    <subcellularLocation>
        <location evidence="7">Membrane</location>
        <topology evidence="7">Single-pass type II membrane protein</topology>
    </subcellularLocation>
</comment>
<dbReference type="InterPro" id="IPR036286">
    <property type="entry name" value="LexA/Signal_pep-like_sf"/>
</dbReference>
<evidence type="ECO:0000256" key="3">
    <source>
        <dbReference type="ARBA" id="ARBA00009370"/>
    </source>
</evidence>
<dbReference type="GO" id="GO:0009003">
    <property type="term" value="F:signal peptidase activity"/>
    <property type="evidence" value="ECO:0007669"/>
    <property type="project" value="UniProtKB-EC"/>
</dbReference>
<evidence type="ECO:0000313" key="10">
    <source>
        <dbReference type="EMBL" id="SFR78608.1"/>
    </source>
</evidence>
<reference evidence="11" key="1">
    <citation type="submission" date="2016-10" db="EMBL/GenBank/DDBJ databases">
        <authorList>
            <person name="Varghese N."/>
            <person name="Submissions S."/>
        </authorList>
    </citation>
    <scope>NUCLEOTIDE SEQUENCE [LARGE SCALE GENOMIC DNA]</scope>
    <source>
        <strain evidence="11">CL127</strain>
    </source>
</reference>
<dbReference type="NCBIfam" id="TIGR02227">
    <property type="entry name" value="sigpep_I_bact"/>
    <property type="match status" value="1"/>
</dbReference>
<feature type="domain" description="Peptidase S26" evidence="9">
    <location>
        <begin position="33"/>
        <end position="239"/>
    </location>
</feature>
<dbReference type="InterPro" id="IPR000223">
    <property type="entry name" value="Pept_S26A_signal_pept_1"/>
</dbReference>
<dbReference type="PANTHER" id="PTHR43390:SF1">
    <property type="entry name" value="CHLOROPLAST PROCESSING PEPTIDASE"/>
    <property type="match status" value="1"/>
</dbReference>
<dbReference type="AlphaFoldDB" id="A0A1I6JHV2"/>
<comment type="catalytic activity">
    <reaction evidence="1 7">
        <text>Cleavage of hydrophobic, N-terminal signal or leader sequences from secreted and periplasmic proteins.</text>
        <dbReference type="EC" id="3.4.21.89"/>
    </reaction>
</comment>
<keyword evidence="7" id="KW-0812">Transmembrane</keyword>
<comment type="similarity">
    <text evidence="3 7">Belongs to the peptidase S26 family.</text>
</comment>
<dbReference type="GO" id="GO:0004252">
    <property type="term" value="F:serine-type endopeptidase activity"/>
    <property type="evidence" value="ECO:0007669"/>
    <property type="project" value="InterPro"/>
</dbReference>